<keyword evidence="4" id="KW-1003">Cell membrane</keyword>
<evidence type="ECO:0000313" key="10">
    <source>
        <dbReference type="Proteomes" id="UP000265431"/>
    </source>
</evidence>
<dbReference type="EMBL" id="QWGB01000008">
    <property type="protein sequence ID" value="RIJ21572.1"/>
    <property type="molecule type" value="Genomic_DNA"/>
</dbReference>
<keyword evidence="6 8" id="KW-1133">Transmembrane helix</keyword>
<keyword evidence="7 8" id="KW-0472">Membrane</keyword>
<evidence type="ECO:0000256" key="8">
    <source>
        <dbReference type="SAM" id="Phobius"/>
    </source>
</evidence>
<evidence type="ECO:0000256" key="1">
    <source>
        <dbReference type="ARBA" id="ARBA00004651"/>
    </source>
</evidence>
<feature type="transmembrane region" description="Helical" evidence="8">
    <location>
        <begin position="30"/>
        <end position="52"/>
    </location>
</feature>
<evidence type="ECO:0000313" key="9">
    <source>
        <dbReference type="EMBL" id="RIJ21572.1"/>
    </source>
</evidence>
<evidence type="ECO:0000256" key="2">
    <source>
        <dbReference type="ARBA" id="ARBA00009212"/>
    </source>
</evidence>
<evidence type="ECO:0000256" key="3">
    <source>
        <dbReference type="ARBA" id="ARBA00022448"/>
    </source>
</evidence>
<dbReference type="RefSeq" id="WP_119380291.1">
    <property type="nucleotide sequence ID" value="NZ_QWGB01000008.1"/>
</dbReference>
<sequence length="104" mass="11433">MTEIAAVAIIIAIGLTLVRALLGPTLYDRVLAVNSLGTKTVLFIGFLGFVLGRPDWLDIAVLYALINFVSTIAILKFFRYRSFQVPLHRRPVTKTPTEQGGDSV</sequence>
<comment type="subcellular location">
    <subcellularLocation>
        <location evidence="1">Cell membrane</location>
        <topology evidence="1">Multi-pass membrane protein</topology>
    </subcellularLocation>
</comment>
<comment type="caution">
    <text evidence="9">The sequence shown here is derived from an EMBL/GenBank/DDBJ whole genome shotgun (WGS) entry which is preliminary data.</text>
</comment>
<keyword evidence="3" id="KW-0813">Transport</keyword>
<feature type="transmembrane region" description="Helical" evidence="8">
    <location>
        <begin position="59"/>
        <end position="78"/>
    </location>
</feature>
<evidence type="ECO:0000256" key="4">
    <source>
        <dbReference type="ARBA" id="ARBA00022475"/>
    </source>
</evidence>
<accession>A0A399QVN7</accession>
<keyword evidence="10" id="KW-1185">Reference proteome</keyword>
<comment type="similarity">
    <text evidence="2">Belongs to the CPA3 antiporters (TC 2.A.63) subunit F family.</text>
</comment>
<evidence type="ECO:0000256" key="6">
    <source>
        <dbReference type="ARBA" id="ARBA00022989"/>
    </source>
</evidence>
<dbReference type="PANTHER" id="PTHR34702">
    <property type="entry name" value="NA(+)/H(+) ANTIPORTER SUBUNIT F1"/>
    <property type="match status" value="1"/>
</dbReference>
<keyword evidence="5 8" id="KW-0812">Transmembrane</keyword>
<protein>
    <submittedName>
        <fullName evidence="9">Cation:proton antiporter</fullName>
    </submittedName>
</protein>
<dbReference type="Pfam" id="PF04066">
    <property type="entry name" value="MrpF_PhaF"/>
    <property type="match status" value="1"/>
</dbReference>
<dbReference type="AlphaFoldDB" id="A0A399QVN7"/>
<dbReference type="OrthoDB" id="9800226at2"/>
<gene>
    <name evidence="9" type="ORF">D1224_12455</name>
</gene>
<organism evidence="9 10">
    <name type="scientific">Henriciella barbarensis</name>
    <dbReference type="NCBI Taxonomy" id="86342"/>
    <lineage>
        <taxon>Bacteria</taxon>
        <taxon>Pseudomonadati</taxon>
        <taxon>Pseudomonadota</taxon>
        <taxon>Alphaproteobacteria</taxon>
        <taxon>Hyphomonadales</taxon>
        <taxon>Hyphomonadaceae</taxon>
        <taxon>Henriciella</taxon>
    </lineage>
</organism>
<dbReference type="InterPro" id="IPR007208">
    <property type="entry name" value="MrpF/PhaF-like"/>
</dbReference>
<reference evidence="9 10" key="1">
    <citation type="submission" date="2018-08" db="EMBL/GenBank/DDBJ databases">
        <title>Henriciella mobilis sp. nov., isolated from seawater.</title>
        <authorList>
            <person name="Cheng H."/>
            <person name="Wu Y.-H."/>
            <person name="Xu X.-W."/>
            <person name="Guo L.-L."/>
        </authorList>
    </citation>
    <scope>NUCLEOTIDE SEQUENCE [LARGE SCALE GENOMIC DNA]</scope>
    <source>
        <strain evidence="9 10">CCUG66934</strain>
    </source>
</reference>
<name>A0A399QVN7_9PROT</name>
<evidence type="ECO:0000256" key="7">
    <source>
        <dbReference type="ARBA" id="ARBA00023136"/>
    </source>
</evidence>
<proteinExistence type="inferred from homology"/>
<evidence type="ECO:0000256" key="5">
    <source>
        <dbReference type="ARBA" id="ARBA00022692"/>
    </source>
</evidence>
<dbReference type="Proteomes" id="UP000265431">
    <property type="component" value="Unassembled WGS sequence"/>
</dbReference>
<dbReference type="GO" id="GO:0005886">
    <property type="term" value="C:plasma membrane"/>
    <property type="evidence" value="ECO:0007669"/>
    <property type="project" value="UniProtKB-SubCell"/>
</dbReference>
<dbReference type="GO" id="GO:0015385">
    <property type="term" value="F:sodium:proton antiporter activity"/>
    <property type="evidence" value="ECO:0007669"/>
    <property type="project" value="TreeGrafter"/>
</dbReference>
<dbReference type="PANTHER" id="PTHR34702:SF1">
    <property type="entry name" value="NA(+)_H(+) ANTIPORTER SUBUNIT F"/>
    <property type="match status" value="1"/>
</dbReference>